<proteinExistence type="predicted"/>
<evidence type="ECO:0000313" key="4">
    <source>
        <dbReference type="Proteomes" id="UP000295684"/>
    </source>
</evidence>
<evidence type="ECO:0008006" key="6">
    <source>
        <dbReference type="Google" id="ProtNLM"/>
    </source>
</evidence>
<dbReference type="PROSITE" id="PS51257">
    <property type="entry name" value="PROKAR_LIPOPROTEIN"/>
    <property type="match status" value="1"/>
</dbReference>
<evidence type="ECO:0000313" key="2">
    <source>
        <dbReference type="EMBL" id="GGE39270.1"/>
    </source>
</evidence>
<keyword evidence="5" id="KW-1185">Reference proteome</keyword>
<comment type="caution">
    <text evidence="3">The sequence shown here is derived from an EMBL/GenBank/DDBJ whole genome shotgun (WGS) entry which is preliminary data.</text>
</comment>
<feature type="chain" id="PRO_5020774229" description="Lipoprotein" evidence="1">
    <location>
        <begin position="20"/>
        <end position="234"/>
    </location>
</feature>
<feature type="signal peptide" evidence="1">
    <location>
        <begin position="1"/>
        <end position="19"/>
    </location>
</feature>
<name>A0A4R2H6B6_9SPHI</name>
<sequence>MKSLLKLSSLLLLFPLLFVACKKKKQDETPSGPLGPKYPMVVNNVITPEILESLKKNGMTINSGTTPPTINGVFLFSPAYCTFDNSGSNRQGTYFNDYKVQFKNQSTTDYTVSMEYKELNNGTDIGGDNNATYISGENNLFTVFSQSKGKSGSINYVALDVISGEATGGSMKNMIWSKYLVSKEGDDANIFLVPVGTTRIFTDKDGLSASQNTFDVLPEQFKGLIKKASLMSAK</sequence>
<dbReference type="AlphaFoldDB" id="A0A4R2H6B6"/>
<reference evidence="2" key="1">
    <citation type="journal article" date="2014" name="Int. J. Syst. Evol. Microbiol.">
        <title>Complete genome of a new Firmicutes species belonging to the dominant human colonic microbiota ('Ruminococcus bicirculans') reveals two chromosomes and a selective capacity to utilize plant glucans.</title>
        <authorList>
            <consortium name="NISC Comparative Sequencing Program"/>
            <person name="Wegmann U."/>
            <person name="Louis P."/>
            <person name="Goesmann A."/>
            <person name="Henrissat B."/>
            <person name="Duncan S.H."/>
            <person name="Flint H.J."/>
        </authorList>
    </citation>
    <scope>NUCLEOTIDE SEQUENCE</scope>
    <source>
        <strain evidence="2">CGMCC 1.15644</strain>
    </source>
</reference>
<dbReference type="RefSeq" id="WP_132534953.1">
    <property type="nucleotide sequence ID" value="NZ_BMJO01000001.1"/>
</dbReference>
<gene>
    <name evidence="3" type="ORF">EV200_107122</name>
    <name evidence="2" type="ORF">GCM10011413_01130</name>
</gene>
<reference evidence="5" key="2">
    <citation type="journal article" date="2019" name="Int. J. Syst. Evol. Microbiol.">
        <title>The Global Catalogue of Microorganisms (GCM) 10K type strain sequencing project: providing services to taxonomists for standard genome sequencing and annotation.</title>
        <authorList>
            <consortium name="The Broad Institute Genomics Platform"/>
            <consortium name="The Broad Institute Genome Sequencing Center for Infectious Disease"/>
            <person name="Wu L."/>
            <person name="Ma J."/>
        </authorList>
    </citation>
    <scope>NUCLEOTIDE SEQUENCE [LARGE SCALE GENOMIC DNA]</scope>
    <source>
        <strain evidence="5">CGMCC 1.15644</strain>
    </source>
</reference>
<dbReference type="EMBL" id="BMJO01000001">
    <property type="protein sequence ID" value="GGE39270.1"/>
    <property type="molecule type" value="Genomic_DNA"/>
</dbReference>
<dbReference type="Proteomes" id="UP000295684">
    <property type="component" value="Unassembled WGS sequence"/>
</dbReference>
<dbReference type="OrthoDB" id="673254at2"/>
<evidence type="ECO:0000313" key="5">
    <source>
        <dbReference type="Proteomes" id="UP000622648"/>
    </source>
</evidence>
<dbReference type="Proteomes" id="UP000622648">
    <property type="component" value="Unassembled WGS sequence"/>
</dbReference>
<dbReference type="EMBL" id="SLWO01000007">
    <property type="protein sequence ID" value="TCO21528.1"/>
    <property type="molecule type" value="Genomic_DNA"/>
</dbReference>
<protein>
    <recommendedName>
        <fullName evidence="6">Lipoprotein</fullName>
    </recommendedName>
</protein>
<accession>A0A4R2H6B6</accession>
<keyword evidence="1" id="KW-0732">Signal</keyword>
<organism evidence="3 4">
    <name type="scientific">Pedobacter psychrotolerans</name>
    <dbReference type="NCBI Taxonomy" id="1843235"/>
    <lineage>
        <taxon>Bacteria</taxon>
        <taxon>Pseudomonadati</taxon>
        <taxon>Bacteroidota</taxon>
        <taxon>Sphingobacteriia</taxon>
        <taxon>Sphingobacteriales</taxon>
        <taxon>Sphingobacteriaceae</taxon>
        <taxon>Pedobacter</taxon>
    </lineage>
</organism>
<evidence type="ECO:0000256" key="1">
    <source>
        <dbReference type="SAM" id="SignalP"/>
    </source>
</evidence>
<reference evidence="2" key="4">
    <citation type="submission" date="2024-05" db="EMBL/GenBank/DDBJ databases">
        <authorList>
            <person name="Sun Q."/>
            <person name="Zhou Y."/>
        </authorList>
    </citation>
    <scope>NUCLEOTIDE SEQUENCE</scope>
    <source>
        <strain evidence="2">CGMCC 1.15644</strain>
    </source>
</reference>
<reference evidence="3 4" key="3">
    <citation type="submission" date="2019-03" db="EMBL/GenBank/DDBJ databases">
        <title>Genomic Encyclopedia of Type Strains, Phase IV (KMG-IV): sequencing the most valuable type-strain genomes for metagenomic binning, comparative biology and taxonomic classification.</title>
        <authorList>
            <person name="Goeker M."/>
        </authorList>
    </citation>
    <scope>NUCLEOTIDE SEQUENCE [LARGE SCALE GENOMIC DNA]</scope>
    <source>
        <strain evidence="3 4">DSM 103236</strain>
    </source>
</reference>
<evidence type="ECO:0000313" key="3">
    <source>
        <dbReference type="EMBL" id="TCO21528.1"/>
    </source>
</evidence>